<protein>
    <submittedName>
        <fullName evidence="1">Uncharacterized protein</fullName>
    </submittedName>
</protein>
<comment type="caution">
    <text evidence="1">The sequence shown here is derived from an EMBL/GenBank/DDBJ whole genome shotgun (WGS) entry which is preliminary data.</text>
</comment>
<reference evidence="1 2" key="1">
    <citation type="journal article" date="2021" name="Nat. Commun.">
        <title>Genetic determinants of endophytism in the Arabidopsis root mycobiome.</title>
        <authorList>
            <person name="Mesny F."/>
            <person name="Miyauchi S."/>
            <person name="Thiergart T."/>
            <person name="Pickel B."/>
            <person name="Atanasova L."/>
            <person name="Karlsson M."/>
            <person name="Huettel B."/>
            <person name="Barry K.W."/>
            <person name="Haridas S."/>
            <person name="Chen C."/>
            <person name="Bauer D."/>
            <person name="Andreopoulos W."/>
            <person name="Pangilinan J."/>
            <person name="LaButti K."/>
            <person name="Riley R."/>
            <person name="Lipzen A."/>
            <person name="Clum A."/>
            <person name="Drula E."/>
            <person name="Henrissat B."/>
            <person name="Kohler A."/>
            <person name="Grigoriev I.V."/>
            <person name="Martin F.M."/>
            <person name="Hacquard S."/>
        </authorList>
    </citation>
    <scope>NUCLEOTIDE SEQUENCE [LARGE SCALE GENOMIC DNA]</scope>
    <source>
        <strain evidence="1 2">MPI-SDFR-AT-0080</strain>
    </source>
</reference>
<evidence type="ECO:0000313" key="2">
    <source>
        <dbReference type="Proteomes" id="UP000774617"/>
    </source>
</evidence>
<sequence>MRTFHSYLLRRRDGRFNLRAHSPSSTTPRRKQITVATSCTCSSRSGVFAGKVFTPHGSKFLFFVAEPTHRHGCYRITWNTIKAKGERKSCGIPPTNIRNARLVCKSFAGLGAAFLFDRLMICAHHTQLTRVEQVSQHRQFSKAVRTLVYDSSTYTNRWDTFVDGKPHDCESYILKFSCAGWRACERNEIFSPGDVQAARKRLYEEQEQILGSGWDTACLIHALPALSGVKKITCRPQFKAKHYRLHPGLASPNRRTYFPDTVQYQTRLVTRQCCPGAGRLYPR</sequence>
<dbReference type="Proteomes" id="UP000774617">
    <property type="component" value="Unassembled WGS sequence"/>
</dbReference>
<accession>A0ABQ8FTA7</accession>
<name>A0ABQ8FTA7_9PEZI</name>
<organism evidence="1 2">
    <name type="scientific">Macrophomina phaseolina</name>
    <dbReference type="NCBI Taxonomy" id="35725"/>
    <lineage>
        <taxon>Eukaryota</taxon>
        <taxon>Fungi</taxon>
        <taxon>Dikarya</taxon>
        <taxon>Ascomycota</taxon>
        <taxon>Pezizomycotina</taxon>
        <taxon>Dothideomycetes</taxon>
        <taxon>Dothideomycetes incertae sedis</taxon>
        <taxon>Botryosphaeriales</taxon>
        <taxon>Botryosphaeriaceae</taxon>
        <taxon>Macrophomina</taxon>
    </lineage>
</organism>
<gene>
    <name evidence="1" type="ORF">B0J12DRAFT_365650</name>
</gene>
<evidence type="ECO:0000313" key="1">
    <source>
        <dbReference type="EMBL" id="KAH7025431.1"/>
    </source>
</evidence>
<dbReference type="EMBL" id="JAGTJR010000059">
    <property type="protein sequence ID" value="KAH7025431.1"/>
    <property type="molecule type" value="Genomic_DNA"/>
</dbReference>
<proteinExistence type="predicted"/>
<keyword evidence="2" id="KW-1185">Reference proteome</keyword>